<keyword evidence="2" id="KW-1185">Reference proteome</keyword>
<proteinExistence type="predicted"/>
<accession>A0ACB1A8C3</accession>
<dbReference type="Proteomes" id="UP001497535">
    <property type="component" value="Unassembled WGS sequence"/>
</dbReference>
<comment type="caution">
    <text evidence="1">The sequence shown here is derived from an EMBL/GenBank/DDBJ whole genome shotgun (WGS) entry which is preliminary data.</text>
</comment>
<evidence type="ECO:0000313" key="1">
    <source>
        <dbReference type="EMBL" id="CAK5086468.1"/>
    </source>
</evidence>
<protein>
    <submittedName>
        <fullName evidence="1">Uncharacterized protein</fullName>
    </submittedName>
</protein>
<evidence type="ECO:0000313" key="2">
    <source>
        <dbReference type="Proteomes" id="UP001497535"/>
    </source>
</evidence>
<organism evidence="1 2">
    <name type="scientific">Meloidogyne enterolobii</name>
    <name type="common">Root-knot nematode worm</name>
    <name type="synonym">Meloidogyne mayaguensis</name>
    <dbReference type="NCBI Taxonomy" id="390850"/>
    <lineage>
        <taxon>Eukaryota</taxon>
        <taxon>Metazoa</taxon>
        <taxon>Ecdysozoa</taxon>
        <taxon>Nematoda</taxon>
        <taxon>Chromadorea</taxon>
        <taxon>Rhabditida</taxon>
        <taxon>Tylenchina</taxon>
        <taxon>Tylenchomorpha</taxon>
        <taxon>Tylenchoidea</taxon>
        <taxon>Meloidogynidae</taxon>
        <taxon>Meloidogyninae</taxon>
        <taxon>Meloidogyne</taxon>
    </lineage>
</organism>
<reference evidence="1" key="1">
    <citation type="submission" date="2023-11" db="EMBL/GenBank/DDBJ databases">
        <authorList>
            <person name="Poullet M."/>
        </authorList>
    </citation>
    <scope>NUCLEOTIDE SEQUENCE</scope>
    <source>
        <strain evidence="1">E1834</strain>
    </source>
</reference>
<gene>
    <name evidence="1" type="ORF">MENTE1834_LOCUS33969</name>
</gene>
<dbReference type="EMBL" id="CAVMJV010000060">
    <property type="protein sequence ID" value="CAK5086468.1"/>
    <property type="molecule type" value="Genomic_DNA"/>
</dbReference>
<name>A0ACB1A8C3_MELEN</name>
<sequence length="89" mass="10933">MFYRFHLSRFMLFRLIILTFSFIYITEYPFLPNLHSIYFSTLLNTTFIEVVSRKICFRDGSSYPKPRLRTSPILNLYQWRKAINFLFIF</sequence>